<dbReference type="SMART" id="SM00367">
    <property type="entry name" value="LRR_CC"/>
    <property type="match status" value="7"/>
</dbReference>
<gene>
    <name evidence="4" type="ORF">C1645_76338</name>
</gene>
<evidence type="ECO:0000259" key="3">
    <source>
        <dbReference type="PROSITE" id="PS50181"/>
    </source>
</evidence>
<keyword evidence="2" id="KW-0677">Repeat</keyword>
<dbReference type="InterPro" id="IPR025875">
    <property type="entry name" value="Leu-rich_rpt_4"/>
</dbReference>
<proteinExistence type="predicted"/>
<evidence type="ECO:0000313" key="5">
    <source>
        <dbReference type="Proteomes" id="UP000265703"/>
    </source>
</evidence>
<dbReference type="GO" id="GO:0019005">
    <property type="term" value="C:SCF ubiquitin ligase complex"/>
    <property type="evidence" value="ECO:0007669"/>
    <property type="project" value="TreeGrafter"/>
</dbReference>
<evidence type="ECO:0000256" key="1">
    <source>
        <dbReference type="ARBA" id="ARBA00022614"/>
    </source>
</evidence>
<dbReference type="InterPro" id="IPR006553">
    <property type="entry name" value="Leu-rich_rpt_Cys-con_subtyp"/>
</dbReference>
<dbReference type="Pfam" id="PF12937">
    <property type="entry name" value="F-box-like"/>
    <property type="match status" value="1"/>
</dbReference>
<dbReference type="OrthoDB" id="421226at2759"/>
<dbReference type="SUPFAM" id="SSF81383">
    <property type="entry name" value="F-box domain"/>
    <property type="match status" value="1"/>
</dbReference>
<dbReference type="SMART" id="SM00256">
    <property type="entry name" value="FBOX"/>
    <property type="match status" value="1"/>
</dbReference>
<dbReference type="InterPro" id="IPR036047">
    <property type="entry name" value="F-box-like_dom_sf"/>
</dbReference>
<comment type="caution">
    <text evidence="4">The sequence shown here is derived from an EMBL/GenBank/DDBJ whole genome shotgun (WGS) entry which is preliminary data.</text>
</comment>
<protein>
    <recommendedName>
        <fullName evidence="3">F-box domain-containing protein</fullName>
    </recommendedName>
</protein>
<dbReference type="PANTHER" id="PTHR13318">
    <property type="entry name" value="PARTNER OF PAIRED, ISOFORM B-RELATED"/>
    <property type="match status" value="1"/>
</dbReference>
<dbReference type="SUPFAM" id="SSF52047">
    <property type="entry name" value="RNI-like"/>
    <property type="match status" value="1"/>
</dbReference>
<dbReference type="Proteomes" id="UP000265703">
    <property type="component" value="Unassembled WGS sequence"/>
</dbReference>
<dbReference type="InterPro" id="IPR032675">
    <property type="entry name" value="LRR_dom_sf"/>
</dbReference>
<dbReference type="AlphaFoldDB" id="A0A397TQB5"/>
<dbReference type="InterPro" id="IPR001810">
    <property type="entry name" value="F-box_dom"/>
</dbReference>
<feature type="domain" description="F-box" evidence="3">
    <location>
        <begin position="13"/>
        <end position="59"/>
    </location>
</feature>
<keyword evidence="1" id="KW-0433">Leucine-rich repeat</keyword>
<evidence type="ECO:0000313" key="4">
    <source>
        <dbReference type="EMBL" id="RIA98637.1"/>
    </source>
</evidence>
<organism evidence="4 5">
    <name type="scientific">Glomus cerebriforme</name>
    <dbReference type="NCBI Taxonomy" id="658196"/>
    <lineage>
        <taxon>Eukaryota</taxon>
        <taxon>Fungi</taxon>
        <taxon>Fungi incertae sedis</taxon>
        <taxon>Mucoromycota</taxon>
        <taxon>Glomeromycotina</taxon>
        <taxon>Glomeromycetes</taxon>
        <taxon>Glomerales</taxon>
        <taxon>Glomeraceae</taxon>
        <taxon>Glomus</taxon>
    </lineage>
</organism>
<dbReference type="PROSITE" id="PS50181">
    <property type="entry name" value="FBOX"/>
    <property type="match status" value="1"/>
</dbReference>
<dbReference type="STRING" id="658196.A0A397TQB5"/>
<evidence type="ECO:0000256" key="2">
    <source>
        <dbReference type="ARBA" id="ARBA00022737"/>
    </source>
</evidence>
<dbReference type="Pfam" id="PF12799">
    <property type="entry name" value="LRR_4"/>
    <property type="match status" value="1"/>
</dbReference>
<dbReference type="EMBL" id="QKYT01000013">
    <property type="protein sequence ID" value="RIA98637.1"/>
    <property type="molecule type" value="Genomic_DNA"/>
</dbReference>
<name>A0A397TQB5_9GLOM</name>
<dbReference type="Gene3D" id="3.80.10.10">
    <property type="entry name" value="Ribonuclease Inhibitor"/>
    <property type="match status" value="2"/>
</dbReference>
<reference evidence="4 5" key="1">
    <citation type="submission" date="2018-06" db="EMBL/GenBank/DDBJ databases">
        <title>Comparative genomics reveals the genomic features of Rhizophagus irregularis, R. cerebriforme, R. diaphanum and Gigaspora rosea, and their symbiotic lifestyle signature.</title>
        <authorList>
            <person name="Morin E."/>
            <person name="San Clemente H."/>
            <person name="Chen E.C.H."/>
            <person name="De La Providencia I."/>
            <person name="Hainaut M."/>
            <person name="Kuo A."/>
            <person name="Kohler A."/>
            <person name="Murat C."/>
            <person name="Tang N."/>
            <person name="Roy S."/>
            <person name="Loubradou J."/>
            <person name="Henrissat B."/>
            <person name="Grigoriev I.V."/>
            <person name="Corradi N."/>
            <person name="Roux C."/>
            <person name="Martin F.M."/>
        </authorList>
    </citation>
    <scope>NUCLEOTIDE SEQUENCE [LARGE SCALE GENOMIC DNA]</scope>
    <source>
        <strain evidence="4 5">DAOM 227022</strain>
    </source>
</reference>
<sequence>MVENTVVETYYSDRALPLLPNEVTLIIFSYFTQQARLKLCRVSKAFRTLAYKPLLWREAMIYNSKGLEFDSTLKRLESVQALDARATQISDEFAKKLLVSSARHTLKVLDLSVTDITNISLKSIGFNCTSLEKLFLEGCKEISDITSLANLSSTCNLTTLVLSHCESIDDETIDSFISEIFYNTNSNPILETLIKLNIDGCYKITDYGINLIATTLIKLKYLVFDGQEINNCSVISILHNCEELELLAISFCDFLSDMVLEGIIANLQPKFRYLKLRKGTFSEEGFCNFFKALTSRGHSFYSLDFSECVNITDSNLFYFHQPQLNWLNLDWCWGIKDLSLTYLIVSCPNIQEIMMTGCIYITCESLLSTNNSYDLSSLVILNFLSCKMMEPEIIIKLGKLYPKLYIIDYYGEVYKQGKKIGFKDEVYVEDEIYELKIGGREKRWGKLNVGDSNRFYRFYSV</sequence>
<dbReference type="GO" id="GO:0031146">
    <property type="term" value="P:SCF-dependent proteasomal ubiquitin-dependent protein catabolic process"/>
    <property type="evidence" value="ECO:0007669"/>
    <property type="project" value="TreeGrafter"/>
</dbReference>
<keyword evidence="5" id="KW-1185">Reference proteome</keyword>
<accession>A0A397TQB5</accession>